<dbReference type="EMBL" id="BKCJ011250899">
    <property type="protein sequence ID" value="GFD10231.1"/>
    <property type="molecule type" value="Genomic_DNA"/>
</dbReference>
<protein>
    <submittedName>
        <fullName evidence="1">Uncharacterized protein</fullName>
    </submittedName>
</protein>
<comment type="caution">
    <text evidence="1">The sequence shown here is derived from an EMBL/GenBank/DDBJ whole genome shotgun (WGS) entry which is preliminary data.</text>
</comment>
<dbReference type="AlphaFoldDB" id="A0A699TLE3"/>
<accession>A0A699TLE3</accession>
<evidence type="ECO:0000313" key="1">
    <source>
        <dbReference type="EMBL" id="GFD10231.1"/>
    </source>
</evidence>
<proteinExistence type="predicted"/>
<reference evidence="1" key="1">
    <citation type="journal article" date="2019" name="Sci. Rep.">
        <title>Draft genome of Tanacetum cinerariifolium, the natural source of mosquito coil.</title>
        <authorList>
            <person name="Yamashiro T."/>
            <person name="Shiraishi A."/>
            <person name="Satake H."/>
            <person name="Nakayama K."/>
        </authorList>
    </citation>
    <scope>NUCLEOTIDE SEQUENCE</scope>
</reference>
<name>A0A699TLE3_TANCI</name>
<gene>
    <name evidence="1" type="ORF">Tci_882200</name>
</gene>
<organism evidence="1">
    <name type="scientific">Tanacetum cinerariifolium</name>
    <name type="common">Dalmatian daisy</name>
    <name type="synonym">Chrysanthemum cinerariifolium</name>
    <dbReference type="NCBI Taxonomy" id="118510"/>
    <lineage>
        <taxon>Eukaryota</taxon>
        <taxon>Viridiplantae</taxon>
        <taxon>Streptophyta</taxon>
        <taxon>Embryophyta</taxon>
        <taxon>Tracheophyta</taxon>
        <taxon>Spermatophyta</taxon>
        <taxon>Magnoliopsida</taxon>
        <taxon>eudicotyledons</taxon>
        <taxon>Gunneridae</taxon>
        <taxon>Pentapetalae</taxon>
        <taxon>asterids</taxon>
        <taxon>campanulids</taxon>
        <taxon>Asterales</taxon>
        <taxon>Asteraceae</taxon>
        <taxon>Asteroideae</taxon>
        <taxon>Anthemideae</taxon>
        <taxon>Anthemidinae</taxon>
        <taxon>Tanacetum</taxon>
    </lineage>
</organism>
<sequence length="55" mass="5675">MANVNVLGPEVLDVIATESNGTTIVIIQGNLVEVKAVVSNQFIAKEVSTSGCTSL</sequence>
<feature type="non-terminal residue" evidence="1">
    <location>
        <position position="55"/>
    </location>
</feature>